<protein>
    <submittedName>
        <fullName evidence="1">Uncharacterized protein</fullName>
    </submittedName>
</protein>
<comment type="caution">
    <text evidence="1">The sequence shown here is derived from an EMBL/GenBank/DDBJ whole genome shotgun (WGS) entry which is preliminary data.</text>
</comment>
<accession>A0ABS8P5S9</accession>
<dbReference type="Proteomes" id="UP001199469">
    <property type="component" value="Unassembled WGS sequence"/>
</dbReference>
<gene>
    <name evidence="1" type="ORF">LQ327_09405</name>
</gene>
<sequence length="137" mass="15616">MLEEWEAKRLLALPKAYVGPPTVDLRPGSDRDYPLESDDGTEFFLLDVWMSPRNPDKARFQFRHSPHGAVLSRLCTAVPHTNPDGEYCEPPHLHVFHEEVIDKWAVHRSDIFDISYALQVFCDIIHLPVPAIEGGLT</sequence>
<dbReference type="InterPro" id="IPR053916">
    <property type="entry name" value="DUF6978"/>
</dbReference>
<name>A0ABS8P5S9_9PSEU</name>
<reference evidence="1 2" key="1">
    <citation type="submission" date="2021-11" db="EMBL/GenBank/DDBJ databases">
        <title>Draft genome sequence of Actinomycetospora sp. SF1 isolated from the rhizosphere soil.</title>
        <authorList>
            <person name="Duangmal K."/>
            <person name="Chantavorakit T."/>
        </authorList>
    </citation>
    <scope>NUCLEOTIDE SEQUENCE [LARGE SCALE GENOMIC DNA]</scope>
    <source>
        <strain evidence="1 2">TBRC 5722</strain>
    </source>
</reference>
<dbReference type="EMBL" id="JAJNDB010000001">
    <property type="protein sequence ID" value="MCD2193596.1"/>
    <property type="molecule type" value="Genomic_DNA"/>
</dbReference>
<keyword evidence="2" id="KW-1185">Reference proteome</keyword>
<evidence type="ECO:0000313" key="1">
    <source>
        <dbReference type="EMBL" id="MCD2193596.1"/>
    </source>
</evidence>
<evidence type="ECO:0000313" key="2">
    <source>
        <dbReference type="Proteomes" id="UP001199469"/>
    </source>
</evidence>
<dbReference type="RefSeq" id="WP_230731891.1">
    <property type="nucleotide sequence ID" value="NZ_JAJNDB010000001.1"/>
</dbReference>
<proteinExistence type="predicted"/>
<organism evidence="1 2">
    <name type="scientific">Actinomycetospora endophytica</name>
    <dbReference type="NCBI Taxonomy" id="2291215"/>
    <lineage>
        <taxon>Bacteria</taxon>
        <taxon>Bacillati</taxon>
        <taxon>Actinomycetota</taxon>
        <taxon>Actinomycetes</taxon>
        <taxon>Pseudonocardiales</taxon>
        <taxon>Pseudonocardiaceae</taxon>
        <taxon>Actinomycetospora</taxon>
    </lineage>
</organism>
<dbReference type="Pfam" id="PF22398">
    <property type="entry name" value="DUF6978"/>
    <property type="match status" value="1"/>
</dbReference>